<dbReference type="Proteomes" id="UP000509750">
    <property type="component" value="Chromosome"/>
</dbReference>
<dbReference type="OrthoDB" id="103676at2157"/>
<protein>
    <submittedName>
        <fullName evidence="2">Uncharacterized protein</fullName>
    </submittedName>
</protein>
<sequence>MRETREPENAAGVDRRFVLRTLGGSIALGSLATEVEGETDSDGDEEYAVVQDDECVPVVPLSGDRTVEELYDLRIPDRFVGDNGATDPGSGPYYQSNGTSDLQRENTTITFLYEGPDGLSLVVVHDRPEGTDGGSVSWTLEDVPSDAAWVVKDDLYIDPDTDDEVNFDQWSVDGSEHVVDWTWGSAGTDGGALGPLEDDFSIGLDPAFNEQSALWGEHYAEDPITDWQVLSFPDGREEPERTSLALDERVTIRAEACDEGDSAGKIADPDEGDEDRKDEDDHEKDEDDEKEDEDRKDRDSDRDEKEDDEKDGHEDEGEDTDEDEEEGVESDEKGEIEDEGEDEDDNDGKDDDEDEDDGEDTNEDEEEGGEKDDDEDGEEEEKDEEDNADEEEDEKDDDDDDDDDDEEDEDEEEEEEEEGDEDDEDDDEKERGRGNGRGNGRGDGGGGNGNGRGGGTGRGNDR</sequence>
<name>A0A7D5GG26_9EURY</name>
<evidence type="ECO:0000256" key="1">
    <source>
        <dbReference type="SAM" id="MobiDB-lite"/>
    </source>
</evidence>
<feature type="compositionally biased region" description="Acidic residues" evidence="1">
    <location>
        <begin position="269"/>
        <end position="292"/>
    </location>
</feature>
<evidence type="ECO:0000313" key="3">
    <source>
        <dbReference type="Proteomes" id="UP000509750"/>
    </source>
</evidence>
<proteinExistence type="predicted"/>
<feature type="compositionally biased region" description="Acidic residues" evidence="1">
    <location>
        <begin position="304"/>
        <end position="428"/>
    </location>
</feature>
<organism evidence="2 3">
    <name type="scientific">Halorarum halophilum</name>
    <dbReference type="NCBI Taxonomy" id="2743090"/>
    <lineage>
        <taxon>Archaea</taxon>
        <taxon>Methanobacteriati</taxon>
        <taxon>Methanobacteriota</taxon>
        <taxon>Stenosarchaea group</taxon>
        <taxon>Halobacteria</taxon>
        <taxon>Halobacteriales</taxon>
        <taxon>Haloferacaceae</taxon>
        <taxon>Halorarum</taxon>
    </lineage>
</organism>
<feature type="compositionally biased region" description="Basic and acidic residues" evidence="1">
    <location>
        <begin position="293"/>
        <end position="303"/>
    </location>
</feature>
<dbReference type="EMBL" id="CP058529">
    <property type="protein sequence ID" value="QLG26471.1"/>
    <property type="molecule type" value="Genomic_DNA"/>
</dbReference>
<gene>
    <name evidence="2" type="ORF">HUG10_02465</name>
</gene>
<keyword evidence="3" id="KW-1185">Reference proteome</keyword>
<feature type="region of interest" description="Disordered" evidence="1">
    <location>
        <begin position="78"/>
        <end position="100"/>
    </location>
</feature>
<feature type="region of interest" description="Disordered" evidence="1">
    <location>
        <begin position="254"/>
        <end position="462"/>
    </location>
</feature>
<dbReference type="AlphaFoldDB" id="A0A7D5GG26"/>
<feature type="compositionally biased region" description="Gly residues" evidence="1">
    <location>
        <begin position="435"/>
        <end position="462"/>
    </location>
</feature>
<dbReference type="RefSeq" id="WP_179168046.1">
    <property type="nucleotide sequence ID" value="NZ_CP058529.1"/>
</dbReference>
<dbReference type="GeneID" id="56027660"/>
<evidence type="ECO:0000313" key="2">
    <source>
        <dbReference type="EMBL" id="QLG26471.1"/>
    </source>
</evidence>
<dbReference type="KEGG" id="halg:HUG10_02465"/>
<accession>A0A7D5GG26</accession>
<reference evidence="2 3" key="1">
    <citation type="submission" date="2020-07" db="EMBL/GenBank/DDBJ databases">
        <title>Gai3-2, isolated from salt lake.</title>
        <authorList>
            <person name="Cui H."/>
            <person name="Shi X."/>
        </authorList>
    </citation>
    <scope>NUCLEOTIDE SEQUENCE [LARGE SCALE GENOMIC DNA]</scope>
    <source>
        <strain evidence="2 3">Gai3-2</strain>
    </source>
</reference>